<dbReference type="RefSeq" id="WP_153214026.1">
    <property type="nucleotide sequence ID" value="NZ_WIBF01000001.1"/>
</dbReference>
<dbReference type="Gene3D" id="2.120.10.30">
    <property type="entry name" value="TolB, C-terminal domain"/>
    <property type="match status" value="1"/>
</dbReference>
<dbReference type="InterPro" id="IPR011041">
    <property type="entry name" value="Quinoprot_gluc/sorb_DH_b-prop"/>
</dbReference>
<dbReference type="Proteomes" id="UP000444174">
    <property type="component" value="Unassembled WGS sequence"/>
</dbReference>
<dbReference type="InterPro" id="IPR011042">
    <property type="entry name" value="6-blade_b-propeller_TolB-like"/>
</dbReference>
<evidence type="ECO:0000313" key="3">
    <source>
        <dbReference type="Proteomes" id="UP000444174"/>
    </source>
</evidence>
<evidence type="ECO:0000313" key="2">
    <source>
        <dbReference type="EMBL" id="MQQ07112.1"/>
    </source>
</evidence>
<comment type="caution">
    <text evidence="2">The sequence shown here is derived from an EMBL/GenBank/DDBJ whole genome shotgun (WGS) entry which is preliminary data.</text>
</comment>
<sequence>MLRFLKTACIASTLWFGGLTDLAALELNTSQGALKLTKVVEGFDVPWGFAFLPTGEVLVTDREGELFLVEGNKKSRIRGLPQVAAVGQGGLLDVLVPRDFPETREILLTLSRADGRGAGTALISATLSADLKSMTASRLLLQVPGVDGGRHFGSRIREATDGSIFMTLGDRGDRDSAQNLASLHGSVLRINRDGSPFRGNPFLKHSDVAPEIWSFGHRNPQGLAIDGAGQIWAVEHGARGGDEVNRIQKGANFGWPVIAYGRNYSGTKIGIGTSKSGMEQPAFYWDPSIAPSGMMIYSGKLWPEWKGDMFIGSLKFDYISRLEGSPLREEEQLRHAVTGRIRDIREAPDGSIWFATEYEGALYKITPNGS</sequence>
<reference evidence="2 3" key="1">
    <citation type="submission" date="2019-10" db="EMBL/GenBank/DDBJ databases">
        <title>Epibacterium sp. nov., isolated from seawater.</title>
        <authorList>
            <person name="Zhang X."/>
            <person name="Li N."/>
        </authorList>
    </citation>
    <scope>NUCLEOTIDE SEQUENCE [LARGE SCALE GENOMIC DNA]</scope>
    <source>
        <strain evidence="2 3">SM1979</strain>
    </source>
</reference>
<dbReference type="SUPFAM" id="SSF50952">
    <property type="entry name" value="Soluble quinoprotein glucose dehydrogenase"/>
    <property type="match status" value="1"/>
</dbReference>
<organism evidence="2 3">
    <name type="scientific">Tritonibacter litoralis</name>
    <dbReference type="NCBI Taxonomy" id="2662264"/>
    <lineage>
        <taxon>Bacteria</taxon>
        <taxon>Pseudomonadati</taxon>
        <taxon>Pseudomonadota</taxon>
        <taxon>Alphaproteobacteria</taxon>
        <taxon>Rhodobacterales</taxon>
        <taxon>Paracoccaceae</taxon>
        <taxon>Tritonibacter</taxon>
    </lineage>
</organism>
<dbReference type="InterPro" id="IPR012938">
    <property type="entry name" value="Glc/Sorbosone_DH"/>
</dbReference>
<proteinExistence type="predicted"/>
<feature type="domain" description="Glucose/Sorbosone dehydrogenase" evidence="1">
    <location>
        <begin position="43"/>
        <end position="363"/>
    </location>
</feature>
<name>A0A843YCQ0_9RHOB</name>
<dbReference type="PANTHER" id="PTHR19328:SF75">
    <property type="entry name" value="ALDOSE SUGAR DEHYDROGENASE YLII"/>
    <property type="match status" value="1"/>
</dbReference>
<accession>A0A843YCQ0</accession>
<dbReference type="EMBL" id="WIBF01000001">
    <property type="protein sequence ID" value="MQQ07112.1"/>
    <property type="molecule type" value="Genomic_DNA"/>
</dbReference>
<keyword evidence="3" id="KW-1185">Reference proteome</keyword>
<gene>
    <name evidence="2" type="ORF">GFB49_01465</name>
</gene>
<protein>
    <submittedName>
        <fullName evidence="2">PQQ-dependent sugar dehydrogenase</fullName>
    </submittedName>
</protein>
<dbReference type="Pfam" id="PF07995">
    <property type="entry name" value="GSDH"/>
    <property type="match status" value="1"/>
</dbReference>
<evidence type="ECO:0000259" key="1">
    <source>
        <dbReference type="Pfam" id="PF07995"/>
    </source>
</evidence>
<dbReference type="AlphaFoldDB" id="A0A843YCQ0"/>
<dbReference type="PANTHER" id="PTHR19328">
    <property type="entry name" value="HEDGEHOG-INTERACTING PROTEIN"/>
    <property type="match status" value="1"/>
</dbReference>